<keyword evidence="3" id="KW-0472">Membrane</keyword>
<reference evidence="5" key="1">
    <citation type="submission" date="2020-05" db="EMBL/GenBank/DDBJ databases">
        <authorList>
            <person name="Rincon C."/>
            <person name="Sanders R I."/>
            <person name="Robbins C."/>
            <person name="Chaturvedi A."/>
        </authorList>
    </citation>
    <scope>NUCLEOTIDE SEQUENCE</scope>
    <source>
        <strain evidence="5">CHB12</strain>
    </source>
</reference>
<evidence type="ECO:0000256" key="3">
    <source>
        <dbReference type="SAM" id="Phobius"/>
    </source>
</evidence>
<keyword evidence="3" id="KW-0812">Transmembrane</keyword>
<keyword evidence="1" id="KW-0880">Kelch repeat</keyword>
<gene>
    <name evidence="5" type="ORF">CHRIB12_LOCUS23434</name>
</gene>
<dbReference type="Proteomes" id="UP000684084">
    <property type="component" value="Unassembled WGS sequence"/>
</dbReference>
<dbReference type="VEuPathDB" id="FungiDB:RhiirFUN_007363"/>
<evidence type="ECO:0000313" key="6">
    <source>
        <dbReference type="Proteomes" id="UP000684084"/>
    </source>
</evidence>
<proteinExistence type="predicted"/>
<keyword evidence="2" id="KW-0677">Repeat</keyword>
<dbReference type="PANTHER" id="PTHR46093:SF18">
    <property type="entry name" value="FIBRONECTIN TYPE-III DOMAIN-CONTAINING PROTEIN"/>
    <property type="match status" value="1"/>
</dbReference>
<protein>
    <recommendedName>
        <fullName evidence="7">Galactose oxidase</fullName>
    </recommendedName>
</protein>
<feature type="signal peptide" evidence="4">
    <location>
        <begin position="1"/>
        <end position="19"/>
    </location>
</feature>
<accession>A0A916EIZ7</accession>
<evidence type="ECO:0008006" key="7">
    <source>
        <dbReference type="Google" id="ProtNLM"/>
    </source>
</evidence>
<dbReference type="PANTHER" id="PTHR46093">
    <property type="entry name" value="ACYL-COA-BINDING DOMAIN-CONTAINING PROTEIN 5"/>
    <property type="match status" value="1"/>
</dbReference>
<comment type="caution">
    <text evidence="5">The sequence shown here is derived from an EMBL/GenBank/DDBJ whole genome shotgun (WGS) entry which is preliminary data.</text>
</comment>
<feature type="transmembrane region" description="Helical" evidence="3">
    <location>
        <begin position="369"/>
        <end position="390"/>
    </location>
</feature>
<dbReference type="Pfam" id="PF24681">
    <property type="entry name" value="Kelch_KLHDC2_KLHL20_DRC7"/>
    <property type="match status" value="1"/>
</dbReference>
<feature type="chain" id="PRO_5037663467" description="Galactose oxidase" evidence="4">
    <location>
        <begin position="20"/>
        <end position="408"/>
    </location>
</feature>
<name>A0A916EIZ7_9GLOM</name>
<organism evidence="5 6">
    <name type="scientific">Rhizophagus irregularis</name>
    <dbReference type="NCBI Taxonomy" id="588596"/>
    <lineage>
        <taxon>Eukaryota</taxon>
        <taxon>Fungi</taxon>
        <taxon>Fungi incertae sedis</taxon>
        <taxon>Mucoromycota</taxon>
        <taxon>Glomeromycotina</taxon>
        <taxon>Glomeromycetes</taxon>
        <taxon>Glomerales</taxon>
        <taxon>Glomeraceae</taxon>
        <taxon>Rhizophagus</taxon>
    </lineage>
</organism>
<evidence type="ECO:0000256" key="4">
    <source>
        <dbReference type="SAM" id="SignalP"/>
    </source>
</evidence>
<dbReference type="EMBL" id="CAGKOT010000090">
    <property type="protein sequence ID" value="CAB5394649.1"/>
    <property type="molecule type" value="Genomic_DNA"/>
</dbReference>
<evidence type="ECO:0000313" key="5">
    <source>
        <dbReference type="EMBL" id="CAB5394649.1"/>
    </source>
</evidence>
<keyword evidence="4" id="KW-0732">Signal</keyword>
<sequence>MLFLCLIVIYLYLDEFTLAFTPKIVWGHSAVFADSRIYITGGIIPISQDSFKGEHSKEFYYLNVGKPFGVEAGDKLPWVDLSPVSQILPTHAWSAFSNCGDSLILYIGESNGSVEYGDVYTYNLQQWNNLMTINSPPSYYHSRSQTVCDKTGKMYRFGGNFQPIGNPVINNKMNILDIHTRVWRSSGAPVGMYDHTGTLLPNGYIVYIGGRFNELLVNMSKLLLYNINDNTWTPKETFGDTPTSRAYHSAVLTQDGRIIVYGGIDDTAADDLVILDTSQANFTWSIANVSTKSPLSRTYHTATLVGHYMIVIFGKNNEFISPTTQNEVFILDTSDKSNYKWISKFDPNLILPTSPTTPDQNLSTRNRNLVIIILSIVLALIGASFLIYFYRKRRLLRTDMFVHFPQIN</sequence>
<evidence type="ECO:0000256" key="2">
    <source>
        <dbReference type="ARBA" id="ARBA00022737"/>
    </source>
</evidence>
<dbReference type="AlphaFoldDB" id="A0A916EIZ7"/>
<keyword evidence="3" id="KW-1133">Transmembrane helix</keyword>
<evidence type="ECO:0000256" key="1">
    <source>
        <dbReference type="ARBA" id="ARBA00022441"/>
    </source>
</evidence>
<dbReference type="OrthoDB" id="432528at2759"/>